<evidence type="ECO:0000256" key="1">
    <source>
        <dbReference type="SAM" id="SignalP"/>
    </source>
</evidence>
<keyword evidence="3" id="KW-1185">Reference proteome</keyword>
<feature type="signal peptide" evidence="1">
    <location>
        <begin position="1"/>
        <end position="29"/>
    </location>
</feature>
<dbReference type="AlphaFoldDB" id="A0A183JBD0"/>
<protein>
    <submittedName>
        <fullName evidence="4">Ovule protein</fullName>
    </submittedName>
</protein>
<name>A0A183JBD0_9BILA</name>
<dbReference type="EMBL" id="UZAM01021067">
    <property type="protein sequence ID" value="VDP55101.1"/>
    <property type="molecule type" value="Genomic_DNA"/>
</dbReference>
<dbReference type="WBParaSite" id="SBAD_0001359501-mRNA-1">
    <property type="protein sequence ID" value="SBAD_0001359501-mRNA-1"/>
    <property type="gene ID" value="SBAD_0001359501"/>
</dbReference>
<evidence type="ECO:0000313" key="4">
    <source>
        <dbReference type="WBParaSite" id="SBAD_0001359501-mRNA-1"/>
    </source>
</evidence>
<keyword evidence="1" id="KW-0732">Signal</keyword>
<accession>A0A183JBD0</accession>
<evidence type="ECO:0000313" key="2">
    <source>
        <dbReference type="EMBL" id="VDP55101.1"/>
    </source>
</evidence>
<sequence length="108" mass="12376">MQRNLCKKYGAAVCKILVLKLLLGLKIQTKTVMSDITVAEKGLMKWQYQKTSESKIRKLKKLRDKDLLFEVQRLWKKKAAVVLKVIGDVGTKPRGLERHVKGTNIIID</sequence>
<evidence type="ECO:0000313" key="3">
    <source>
        <dbReference type="Proteomes" id="UP000270296"/>
    </source>
</evidence>
<proteinExistence type="predicted"/>
<dbReference type="Proteomes" id="UP000270296">
    <property type="component" value="Unassembled WGS sequence"/>
</dbReference>
<reference evidence="2 3" key="2">
    <citation type="submission" date="2018-11" db="EMBL/GenBank/DDBJ databases">
        <authorList>
            <consortium name="Pathogen Informatics"/>
        </authorList>
    </citation>
    <scope>NUCLEOTIDE SEQUENCE [LARGE SCALE GENOMIC DNA]</scope>
</reference>
<reference evidence="4" key="1">
    <citation type="submission" date="2016-06" db="UniProtKB">
        <authorList>
            <consortium name="WormBaseParasite"/>
        </authorList>
    </citation>
    <scope>IDENTIFICATION</scope>
</reference>
<gene>
    <name evidence="2" type="ORF">SBAD_LOCUS13178</name>
</gene>
<feature type="chain" id="PRO_5043140490" evidence="1">
    <location>
        <begin position="30"/>
        <end position="108"/>
    </location>
</feature>
<organism evidence="4">
    <name type="scientific">Soboliphyme baturini</name>
    <dbReference type="NCBI Taxonomy" id="241478"/>
    <lineage>
        <taxon>Eukaryota</taxon>
        <taxon>Metazoa</taxon>
        <taxon>Ecdysozoa</taxon>
        <taxon>Nematoda</taxon>
        <taxon>Enoplea</taxon>
        <taxon>Dorylaimia</taxon>
        <taxon>Dioctophymatida</taxon>
        <taxon>Dioctophymatoidea</taxon>
        <taxon>Soboliphymatidae</taxon>
        <taxon>Soboliphyme</taxon>
    </lineage>
</organism>